<dbReference type="EMBL" id="MPOG01000013">
    <property type="protein sequence ID" value="OOH94703.1"/>
    <property type="molecule type" value="Genomic_DNA"/>
</dbReference>
<dbReference type="Pfam" id="PF10825">
    <property type="entry name" value="DUF2752"/>
    <property type="match status" value="1"/>
</dbReference>
<keyword evidence="1" id="KW-1133">Transmembrane helix</keyword>
<reference evidence="2 3" key="1">
    <citation type="submission" date="2016-11" db="EMBL/GenBank/DDBJ databases">
        <title>Genome sequence and comparative genomic analysis of clinical strain Elizabethkingia meningoseptica 61421 PRCM.</title>
        <authorList>
            <person name="Wang M."/>
            <person name="Hu S."/>
            <person name="Cao L."/>
            <person name="Jiang T."/>
            <person name="Zhou Y."/>
            <person name="Ming D."/>
        </authorList>
    </citation>
    <scope>NUCLEOTIDE SEQUENCE [LARGE SCALE GENOMIC DNA]</scope>
    <source>
        <strain evidence="2 3">61421 PRCM</strain>
    </source>
</reference>
<dbReference type="OrthoDB" id="9815897at2"/>
<name>A0A1V3TYW5_ELIME</name>
<keyword evidence="1" id="KW-0812">Transmembrane</keyword>
<keyword evidence="3" id="KW-1185">Reference proteome</keyword>
<dbReference type="eggNOG" id="ENOG503116C">
    <property type="taxonomic scope" value="Bacteria"/>
</dbReference>
<organism evidence="2 3">
    <name type="scientific">Elizabethkingia meningoseptica</name>
    <name type="common">Chryseobacterium meningosepticum</name>
    <dbReference type="NCBI Taxonomy" id="238"/>
    <lineage>
        <taxon>Bacteria</taxon>
        <taxon>Pseudomonadati</taxon>
        <taxon>Bacteroidota</taxon>
        <taxon>Flavobacteriia</taxon>
        <taxon>Flavobacteriales</taxon>
        <taxon>Weeksellaceae</taxon>
        <taxon>Elizabethkingia</taxon>
    </lineage>
</organism>
<dbReference type="InterPro" id="IPR021215">
    <property type="entry name" value="DUF2752"/>
</dbReference>
<dbReference type="AlphaFoldDB" id="A0A1V3TYW5"/>
<evidence type="ECO:0000313" key="2">
    <source>
        <dbReference type="EMBL" id="OOH94703.1"/>
    </source>
</evidence>
<dbReference type="Proteomes" id="UP000188947">
    <property type="component" value="Unassembled WGS sequence"/>
</dbReference>
<protein>
    <recommendedName>
        <fullName evidence="4">DUF2752 domain-containing protein</fullName>
    </recommendedName>
</protein>
<comment type="caution">
    <text evidence="2">The sequence shown here is derived from an EMBL/GenBank/DDBJ whole genome shotgun (WGS) entry which is preliminary data.</text>
</comment>
<gene>
    <name evidence="2" type="ORF">BMF97_11715</name>
</gene>
<proteinExistence type="predicted"/>
<dbReference type="RefSeq" id="WP_069215882.1">
    <property type="nucleotide sequence ID" value="NZ_CP016378.1"/>
</dbReference>
<evidence type="ECO:0000256" key="1">
    <source>
        <dbReference type="SAM" id="Phobius"/>
    </source>
</evidence>
<evidence type="ECO:0008006" key="4">
    <source>
        <dbReference type="Google" id="ProtNLM"/>
    </source>
</evidence>
<feature type="transmembrane region" description="Helical" evidence="1">
    <location>
        <begin position="70"/>
        <end position="90"/>
    </location>
</feature>
<feature type="transmembrane region" description="Helical" evidence="1">
    <location>
        <begin position="44"/>
        <end position="64"/>
    </location>
</feature>
<evidence type="ECO:0000313" key="3">
    <source>
        <dbReference type="Proteomes" id="UP000188947"/>
    </source>
</evidence>
<accession>A0A1V3TYW5</accession>
<sequence length="93" mass="10682">MLHITIPKIQCVIKENTGIDCPGCGLQRSVEYLINGEIVHSIQMYPGLIPLISMFTFLGLHVWINKAWSLRLLSFTFWITLVVILGNYIFKFI</sequence>
<keyword evidence="1" id="KW-0472">Membrane</keyword>
<dbReference type="STRING" id="238.BBD35_04335"/>